<dbReference type="PANTHER" id="PTHR33601:SF1">
    <property type="entry name" value="PROTEIN LITTLE ZIPPER 4"/>
    <property type="match status" value="1"/>
</dbReference>
<evidence type="ECO:0000313" key="3">
    <source>
        <dbReference type="Proteomes" id="UP001412067"/>
    </source>
</evidence>
<dbReference type="PANTHER" id="PTHR33601">
    <property type="entry name" value="PROTEIN LITTLE ZIPPER 4"/>
    <property type="match status" value="1"/>
</dbReference>
<evidence type="ECO:0000256" key="1">
    <source>
        <dbReference type="SAM" id="Coils"/>
    </source>
</evidence>
<organism evidence="2 3">
    <name type="scientific">Platanthera guangdongensis</name>
    <dbReference type="NCBI Taxonomy" id="2320717"/>
    <lineage>
        <taxon>Eukaryota</taxon>
        <taxon>Viridiplantae</taxon>
        <taxon>Streptophyta</taxon>
        <taxon>Embryophyta</taxon>
        <taxon>Tracheophyta</taxon>
        <taxon>Spermatophyta</taxon>
        <taxon>Magnoliopsida</taxon>
        <taxon>Liliopsida</taxon>
        <taxon>Asparagales</taxon>
        <taxon>Orchidaceae</taxon>
        <taxon>Orchidoideae</taxon>
        <taxon>Orchideae</taxon>
        <taxon>Orchidinae</taxon>
        <taxon>Platanthera</taxon>
    </lineage>
</organism>
<name>A0ABR2MUK1_9ASPA</name>
<feature type="coiled-coil region" evidence="1">
    <location>
        <begin position="30"/>
        <end position="57"/>
    </location>
</feature>
<sequence>MRIGARTGEFRLESINSKLFLQNCYIMQENQRLRMKAQLLKQEYQALISQLKQTLSQSCPSANPKPCPTVMLDLNNCPTVVADPCSREPGQAN</sequence>
<proteinExistence type="predicted"/>
<keyword evidence="1" id="KW-0175">Coiled coil</keyword>
<dbReference type="Proteomes" id="UP001412067">
    <property type="component" value="Unassembled WGS sequence"/>
</dbReference>
<reference evidence="2 3" key="1">
    <citation type="journal article" date="2022" name="Nat. Plants">
        <title>Genomes of leafy and leafless Platanthera orchids illuminate the evolution of mycoheterotrophy.</title>
        <authorList>
            <person name="Li M.H."/>
            <person name="Liu K.W."/>
            <person name="Li Z."/>
            <person name="Lu H.C."/>
            <person name="Ye Q.L."/>
            <person name="Zhang D."/>
            <person name="Wang J.Y."/>
            <person name="Li Y.F."/>
            <person name="Zhong Z.M."/>
            <person name="Liu X."/>
            <person name="Yu X."/>
            <person name="Liu D.K."/>
            <person name="Tu X.D."/>
            <person name="Liu B."/>
            <person name="Hao Y."/>
            <person name="Liao X.Y."/>
            <person name="Jiang Y.T."/>
            <person name="Sun W.H."/>
            <person name="Chen J."/>
            <person name="Chen Y.Q."/>
            <person name="Ai Y."/>
            <person name="Zhai J.W."/>
            <person name="Wu S.S."/>
            <person name="Zhou Z."/>
            <person name="Hsiao Y.Y."/>
            <person name="Wu W.L."/>
            <person name="Chen Y.Y."/>
            <person name="Lin Y.F."/>
            <person name="Hsu J.L."/>
            <person name="Li C.Y."/>
            <person name="Wang Z.W."/>
            <person name="Zhao X."/>
            <person name="Zhong W.Y."/>
            <person name="Ma X.K."/>
            <person name="Ma L."/>
            <person name="Huang J."/>
            <person name="Chen G.Z."/>
            <person name="Huang M.Z."/>
            <person name="Huang L."/>
            <person name="Peng D.H."/>
            <person name="Luo Y.B."/>
            <person name="Zou S.Q."/>
            <person name="Chen S.P."/>
            <person name="Lan S."/>
            <person name="Tsai W.C."/>
            <person name="Van de Peer Y."/>
            <person name="Liu Z.J."/>
        </authorList>
    </citation>
    <scope>NUCLEOTIDE SEQUENCE [LARGE SCALE GENOMIC DNA]</scope>
    <source>
        <strain evidence="2">Lor288</strain>
    </source>
</reference>
<dbReference type="InterPro" id="IPR039312">
    <property type="entry name" value="ZPR"/>
</dbReference>
<keyword evidence="3" id="KW-1185">Reference proteome</keyword>
<evidence type="ECO:0000313" key="2">
    <source>
        <dbReference type="EMBL" id="KAK8967130.1"/>
    </source>
</evidence>
<accession>A0ABR2MUK1</accession>
<gene>
    <name evidence="2" type="ORF">KSP40_PGU011633</name>
</gene>
<protein>
    <submittedName>
        <fullName evidence="2">Uncharacterized protein</fullName>
    </submittedName>
</protein>
<dbReference type="EMBL" id="JBBWWR010000005">
    <property type="protein sequence ID" value="KAK8967130.1"/>
    <property type="molecule type" value="Genomic_DNA"/>
</dbReference>
<comment type="caution">
    <text evidence="2">The sequence shown here is derived from an EMBL/GenBank/DDBJ whole genome shotgun (WGS) entry which is preliminary data.</text>
</comment>